<accession>A0A451GG40</accession>
<evidence type="ECO:0000313" key="2">
    <source>
        <dbReference type="EMBL" id="RWY33927.1"/>
    </source>
</evidence>
<sequence length="113" mass="13046">MTRKMSQNFDAQRRETFETFAELKKRGTALPRTSVVEFYLLAEDEDARWGACEKALAALGYRTERDEESHTLIVATRGELLITPESIWAAEKKVIEIALKFDFHPDGWEFGFD</sequence>
<proteinExistence type="predicted"/>
<dbReference type="InterPro" id="IPR009671">
    <property type="entry name" value="RraB_dom"/>
</dbReference>
<dbReference type="Pfam" id="PF06877">
    <property type="entry name" value="RraB"/>
    <property type="match status" value="1"/>
</dbReference>
<dbReference type="Gene3D" id="3.30.70.970">
    <property type="entry name" value="RraB-like"/>
    <property type="match status" value="1"/>
</dbReference>
<feature type="domain" description="Regulator of ribonuclease activity B" evidence="1">
    <location>
        <begin position="15"/>
        <end position="109"/>
    </location>
</feature>
<keyword evidence="3" id="KW-1185">Reference proteome</keyword>
<protein>
    <recommendedName>
        <fullName evidence="1">Regulator of ribonuclease activity B domain-containing protein</fullName>
    </recommendedName>
</protein>
<organism evidence="2 3">
    <name type="scientific">Falsigemmobacter intermedius</name>
    <dbReference type="NCBI Taxonomy" id="1553448"/>
    <lineage>
        <taxon>Bacteria</taxon>
        <taxon>Pseudomonadati</taxon>
        <taxon>Pseudomonadota</taxon>
        <taxon>Alphaproteobacteria</taxon>
        <taxon>Rhodobacterales</taxon>
        <taxon>Paracoccaceae</taxon>
        <taxon>Falsigemmobacter</taxon>
    </lineage>
</organism>
<comment type="caution">
    <text evidence="2">The sequence shown here is derived from an EMBL/GenBank/DDBJ whole genome shotgun (WGS) entry which is preliminary data.</text>
</comment>
<evidence type="ECO:0000313" key="3">
    <source>
        <dbReference type="Proteomes" id="UP000287168"/>
    </source>
</evidence>
<dbReference type="AlphaFoldDB" id="A0A451GG40"/>
<dbReference type="OrthoDB" id="7630283at2"/>
<dbReference type="Proteomes" id="UP000287168">
    <property type="component" value="Unassembled WGS sequence"/>
</dbReference>
<dbReference type="SUPFAM" id="SSF89946">
    <property type="entry name" value="Hypothetical protein VC0424"/>
    <property type="match status" value="1"/>
</dbReference>
<dbReference type="EMBL" id="SBLC01000119">
    <property type="protein sequence ID" value="RWY33927.1"/>
    <property type="molecule type" value="Genomic_DNA"/>
</dbReference>
<name>A0A451GG40_9RHOB</name>
<gene>
    <name evidence="2" type="ORF">EP867_19430</name>
</gene>
<evidence type="ECO:0000259" key="1">
    <source>
        <dbReference type="Pfam" id="PF06877"/>
    </source>
</evidence>
<dbReference type="InterPro" id="IPR036701">
    <property type="entry name" value="RraB-like_sf"/>
</dbReference>
<reference evidence="2 3" key="1">
    <citation type="journal article" date="2015" name="Int. J. Syst. Evol. Microbiol.">
        <title>Gemmobacter intermedius sp. nov., isolated from a white stork (Ciconia ciconia).</title>
        <authorList>
            <person name="Kampfer P."/>
            <person name="Jerzak L."/>
            <person name="Wilharm G."/>
            <person name="Golke J."/>
            <person name="Busse H.J."/>
            <person name="Glaeser S.P."/>
        </authorList>
    </citation>
    <scope>NUCLEOTIDE SEQUENCE [LARGE SCALE GENOMIC DNA]</scope>
    <source>
        <strain evidence="2 3">119/4</strain>
    </source>
</reference>